<dbReference type="Proteomes" id="UP001152795">
    <property type="component" value="Unassembled WGS sequence"/>
</dbReference>
<organism evidence="1 2">
    <name type="scientific">Paramuricea clavata</name>
    <name type="common">Red gorgonian</name>
    <name type="synonym">Violescent sea-whip</name>
    <dbReference type="NCBI Taxonomy" id="317549"/>
    <lineage>
        <taxon>Eukaryota</taxon>
        <taxon>Metazoa</taxon>
        <taxon>Cnidaria</taxon>
        <taxon>Anthozoa</taxon>
        <taxon>Octocorallia</taxon>
        <taxon>Malacalcyonacea</taxon>
        <taxon>Plexauridae</taxon>
        <taxon>Paramuricea</taxon>
    </lineage>
</organism>
<keyword evidence="1" id="KW-0396">Initiation factor</keyword>
<accession>A0A6S7ICQ5</accession>
<sequence length="186" mass="21043">MDPVLPVFLGIAVQEQVGELRAYLKSNGVALEDKGPDDLSENLSEIFSVCGQCMKSCSEIDMEGFLNSVLSLIFALTEKRDEVIRAFVQCLVEMPNYAALRHRLLNVLFCGLNKLDPTRYNVYCGQLELASKSGLLDMVTTDIDQVKLWLNQWDDVQKSRKIYRLLHDAFLSNEQRCGICYIILNG</sequence>
<comment type="caution">
    <text evidence="1">The sequence shown here is derived from an EMBL/GenBank/DDBJ whole genome shotgun (WGS) entry which is preliminary data.</text>
</comment>
<reference evidence="1" key="1">
    <citation type="submission" date="2020-04" db="EMBL/GenBank/DDBJ databases">
        <authorList>
            <person name="Alioto T."/>
            <person name="Alioto T."/>
            <person name="Gomez Garrido J."/>
        </authorList>
    </citation>
    <scope>NUCLEOTIDE SEQUENCE</scope>
    <source>
        <strain evidence="1">A484AB</strain>
    </source>
</reference>
<protein>
    <submittedName>
        <fullName evidence="1">Eukaryotic translation initiation factor 3 subunit M-like</fullName>
    </submittedName>
</protein>
<keyword evidence="2" id="KW-1185">Reference proteome</keyword>
<proteinExistence type="predicted"/>
<evidence type="ECO:0000313" key="1">
    <source>
        <dbReference type="EMBL" id="CAB4015147.1"/>
    </source>
</evidence>
<keyword evidence="1" id="KW-0648">Protein biosynthesis</keyword>
<gene>
    <name evidence="1" type="ORF">PACLA_8A056862</name>
</gene>
<evidence type="ECO:0000313" key="2">
    <source>
        <dbReference type="Proteomes" id="UP001152795"/>
    </source>
</evidence>
<dbReference type="AlphaFoldDB" id="A0A6S7ICQ5"/>
<name>A0A6S7ICQ5_PARCT</name>
<dbReference type="GO" id="GO:0003743">
    <property type="term" value="F:translation initiation factor activity"/>
    <property type="evidence" value="ECO:0007669"/>
    <property type="project" value="UniProtKB-KW"/>
</dbReference>
<dbReference type="EMBL" id="CACRXK020008601">
    <property type="protein sequence ID" value="CAB4015147.1"/>
    <property type="molecule type" value="Genomic_DNA"/>
</dbReference>
<dbReference type="OrthoDB" id="10267031at2759"/>